<dbReference type="EMBL" id="JYDW01002275">
    <property type="protein sequence ID" value="KRZ46765.1"/>
    <property type="molecule type" value="Genomic_DNA"/>
</dbReference>
<protein>
    <submittedName>
        <fullName evidence="2">Uncharacterized protein</fullName>
    </submittedName>
</protein>
<sequence>MAEGLCHGSLTNSLRQTALKKGGGKELSGTLIGQKQIGQGRRK</sequence>
<gene>
    <name evidence="2" type="ORF">T02_2012</name>
</gene>
<dbReference type="AlphaFoldDB" id="A0A0V1KHQ8"/>
<reference evidence="2 3" key="1">
    <citation type="submission" date="2015-05" db="EMBL/GenBank/DDBJ databases">
        <title>Evolution of Trichinella species and genotypes.</title>
        <authorList>
            <person name="Korhonen P.K."/>
            <person name="Edoardo P."/>
            <person name="Giuseppe L.R."/>
            <person name="Gasser R.B."/>
        </authorList>
    </citation>
    <scope>NUCLEOTIDE SEQUENCE [LARGE SCALE GENOMIC DNA]</scope>
    <source>
        <strain evidence="2">ISS10</strain>
    </source>
</reference>
<dbReference type="Proteomes" id="UP000054721">
    <property type="component" value="Unassembled WGS sequence"/>
</dbReference>
<comment type="caution">
    <text evidence="2">The sequence shown here is derived from an EMBL/GenBank/DDBJ whole genome shotgun (WGS) entry which is preliminary data.</text>
</comment>
<evidence type="ECO:0000313" key="3">
    <source>
        <dbReference type="Proteomes" id="UP000054721"/>
    </source>
</evidence>
<keyword evidence="3" id="KW-1185">Reference proteome</keyword>
<proteinExistence type="predicted"/>
<name>A0A0V1KHQ8_9BILA</name>
<evidence type="ECO:0000313" key="2">
    <source>
        <dbReference type="EMBL" id="KRZ46765.1"/>
    </source>
</evidence>
<dbReference type="OrthoDB" id="5941386at2759"/>
<evidence type="ECO:0000256" key="1">
    <source>
        <dbReference type="SAM" id="MobiDB-lite"/>
    </source>
</evidence>
<accession>A0A0V1KHQ8</accession>
<feature type="region of interest" description="Disordered" evidence="1">
    <location>
        <begin position="20"/>
        <end position="43"/>
    </location>
</feature>
<organism evidence="2 3">
    <name type="scientific">Trichinella nativa</name>
    <dbReference type="NCBI Taxonomy" id="6335"/>
    <lineage>
        <taxon>Eukaryota</taxon>
        <taxon>Metazoa</taxon>
        <taxon>Ecdysozoa</taxon>
        <taxon>Nematoda</taxon>
        <taxon>Enoplea</taxon>
        <taxon>Dorylaimia</taxon>
        <taxon>Trichinellida</taxon>
        <taxon>Trichinellidae</taxon>
        <taxon>Trichinella</taxon>
    </lineage>
</organism>